<dbReference type="InterPro" id="IPR004532">
    <property type="entry name" value="Phe-tRNA-ligase_IIc_bsu_bact"/>
</dbReference>
<name>A0A1G9XJU6_9BACI</name>
<feature type="domain" description="B5" evidence="19">
    <location>
        <begin position="408"/>
        <end position="483"/>
    </location>
</feature>
<dbReference type="InterPro" id="IPR005147">
    <property type="entry name" value="tRNA_synthase_B5-dom"/>
</dbReference>
<evidence type="ECO:0000256" key="13">
    <source>
        <dbReference type="ARBA" id="ARBA00023146"/>
    </source>
</evidence>
<keyword evidence="21" id="KW-1185">Reference proteome</keyword>
<organism evidence="20 21">
    <name type="scientific">Sediminibacillus halophilus</name>
    <dbReference type="NCBI Taxonomy" id="482461"/>
    <lineage>
        <taxon>Bacteria</taxon>
        <taxon>Bacillati</taxon>
        <taxon>Bacillota</taxon>
        <taxon>Bacilli</taxon>
        <taxon>Bacillales</taxon>
        <taxon>Bacillaceae</taxon>
        <taxon>Sediminibacillus</taxon>
    </lineage>
</organism>
<dbReference type="InterPro" id="IPR005121">
    <property type="entry name" value="Fdx_antiC-bd"/>
</dbReference>
<dbReference type="STRING" id="482461.SAMN05216244_3842"/>
<dbReference type="GO" id="GO:0000287">
    <property type="term" value="F:magnesium ion binding"/>
    <property type="evidence" value="ECO:0007669"/>
    <property type="project" value="UniProtKB-UniRule"/>
</dbReference>
<dbReference type="PANTHER" id="PTHR10947:SF0">
    <property type="entry name" value="PHENYLALANINE--TRNA LIGASE BETA SUBUNIT"/>
    <property type="match status" value="1"/>
</dbReference>
<dbReference type="InterPro" id="IPR045864">
    <property type="entry name" value="aa-tRNA-synth_II/BPL/LPL"/>
</dbReference>
<gene>
    <name evidence="15" type="primary">pheT</name>
    <name evidence="20" type="ORF">SAMN05216244_3842</name>
</gene>
<dbReference type="FunFam" id="3.50.40.10:FF:000001">
    <property type="entry name" value="Phenylalanine--tRNA ligase beta subunit"/>
    <property type="match status" value="1"/>
</dbReference>
<evidence type="ECO:0000256" key="3">
    <source>
        <dbReference type="ARBA" id="ARBA00011209"/>
    </source>
</evidence>
<dbReference type="PANTHER" id="PTHR10947">
    <property type="entry name" value="PHENYLALANYL-TRNA SYNTHETASE BETA CHAIN AND LEUCINE-RICH REPEAT-CONTAINING PROTEIN 47"/>
    <property type="match status" value="1"/>
</dbReference>
<evidence type="ECO:0000256" key="5">
    <source>
        <dbReference type="ARBA" id="ARBA00022555"/>
    </source>
</evidence>
<feature type="domain" description="TRNA-binding" evidence="17">
    <location>
        <begin position="40"/>
        <end position="154"/>
    </location>
</feature>
<feature type="domain" description="FDX-ACB" evidence="18">
    <location>
        <begin position="715"/>
        <end position="808"/>
    </location>
</feature>
<dbReference type="InterPro" id="IPR012340">
    <property type="entry name" value="NA-bd_OB-fold"/>
</dbReference>
<feature type="binding site" evidence="15">
    <location>
        <position position="467"/>
    </location>
    <ligand>
        <name>Mg(2+)</name>
        <dbReference type="ChEBI" id="CHEBI:18420"/>
        <note>shared with alpha subunit</note>
    </ligand>
</feature>
<dbReference type="InterPro" id="IPR036690">
    <property type="entry name" value="Fdx_antiC-bd_sf"/>
</dbReference>
<dbReference type="Pfam" id="PF17759">
    <property type="entry name" value="tRNA_synthFbeta"/>
    <property type="match status" value="1"/>
</dbReference>
<dbReference type="SMART" id="SM00874">
    <property type="entry name" value="B5"/>
    <property type="match status" value="1"/>
</dbReference>
<dbReference type="PROSITE" id="PS50886">
    <property type="entry name" value="TRBD"/>
    <property type="match status" value="1"/>
</dbReference>
<dbReference type="GO" id="GO:0140096">
    <property type="term" value="F:catalytic activity, acting on a protein"/>
    <property type="evidence" value="ECO:0007669"/>
    <property type="project" value="UniProtKB-ARBA"/>
</dbReference>
<keyword evidence="4 15" id="KW-0963">Cytoplasm</keyword>
<dbReference type="Gene3D" id="2.40.50.140">
    <property type="entry name" value="Nucleic acid-binding proteins"/>
    <property type="match status" value="1"/>
</dbReference>
<dbReference type="EC" id="6.1.1.20" evidence="15"/>
<keyword evidence="12 15" id="KW-0648">Protein biosynthesis</keyword>
<evidence type="ECO:0000256" key="8">
    <source>
        <dbReference type="ARBA" id="ARBA00022741"/>
    </source>
</evidence>
<dbReference type="InterPro" id="IPR045060">
    <property type="entry name" value="Phe-tRNA-ligase_IIc_bsu"/>
</dbReference>
<dbReference type="Pfam" id="PF03484">
    <property type="entry name" value="B5"/>
    <property type="match status" value="1"/>
</dbReference>
<evidence type="ECO:0000313" key="20">
    <source>
        <dbReference type="EMBL" id="SDM96686.1"/>
    </source>
</evidence>
<evidence type="ECO:0000256" key="2">
    <source>
        <dbReference type="ARBA" id="ARBA00008653"/>
    </source>
</evidence>
<evidence type="ECO:0000256" key="4">
    <source>
        <dbReference type="ARBA" id="ARBA00022490"/>
    </source>
</evidence>
<evidence type="ECO:0000313" key="21">
    <source>
        <dbReference type="Proteomes" id="UP000182347"/>
    </source>
</evidence>
<dbReference type="GO" id="GO:0009328">
    <property type="term" value="C:phenylalanine-tRNA ligase complex"/>
    <property type="evidence" value="ECO:0007669"/>
    <property type="project" value="TreeGrafter"/>
</dbReference>
<dbReference type="Gene3D" id="3.30.56.10">
    <property type="match status" value="2"/>
</dbReference>
<dbReference type="AlphaFoldDB" id="A0A1G9XJU6"/>
<dbReference type="Gene3D" id="3.30.70.380">
    <property type="entry name" value="Ferrodoxin-fold anticodon-binding domain"/>
    <property type="match status" value="1"/>
</dbReference>
<keyword evidence="13 15" id="KW-0030">Aminoacyl-tRNA synthetase</keyword>
<dbReference type="InterPro" id="IPR002547">
    <property type="entry name" value="tRNA-bd_dom"/>
</dbReference>
<dbReference type="GO" id="GO:0000049">
    <property type="term" value="F:tRNA binding"/>
    <property type="evidence" value="ECO:0007669"/>
    <property type="project" value="UniProtKB-UniRule"/>
</dbReference>
<dbReference type="CDD" id="cd02796">
    <property type="entry name" value="tRNA_bind_bactPheRS"/>
    <property type="match status" value="1"/>
</dbReference>
<feature type="binding site" evidence="15">
    <location>
        <position position="461"/>
    </location>
    <ligand>
        <name>Mg(2+)</name>
        <dbReference type="ChEBI" id="CHEBI:18420"/>
        <note>shared with alpha subunit</note>
    </ligand>
</feature>
<reference evidence="21" key="1">
    <citation type="submission" date="2016-10" db="EMBL/GenBank/DDBJ databases">
        <authorList>
            <person name="Varghese N."/>
            <person name="Submissions S."/>
        </authorList>
    </citation>
    <scope>NUCLEOTIDE SEQUENCE [LARGE SCALE GENOMIC DNA]</scope>
    <source>
        <strain evidence="21">CGMCC 1.6199</strain>
    </source>
</reference>
<dbReference type="SMART" id="SM00896">
    <property type="entry name" value="FDX-ACB"/>
    <property type="match status" value="1"/>
</dbReference>
<dbReference type="PROSITE" id="PS51483">
    <property type="entry name" value="B5"/>
    <property type="match status" value="1"/>
</dbReference>
<dbReference type="Gene3D" id="3.50.40.10">
    <property type="entry name" value="Phenylalanyl-trna Synthetase, Chain B, domain 3"/>
    <property type="match status" value="1"/>
</dbReference>
<dbReference type="InterPro" id="IPR005146">
    <property type="entry name" value="B3/B4_tRNA-bd"/>
</dbReference>
<dbReference type="GO" id="GO:0016740">
    <property type="term" value="F:transferase activity"/>
    <property type="evidence" value="ECO:0007669"/>
    <property type="project" value="UniProtKB-ARBA"/>
</dbReference>
<dbReference type="FunFam" id="3.30.56.10:FF:000002">
    <property type="entry name" value="Phenylalanine--tRNA ligase beta subunit"/>
    <property type="match status" value="1"/>
</dbReference>
<keyword evidence="6 15" id="KW-0436">Ligase</keyword>
<dbReference type="HAMAP" id="MF_00283">
    <property type="entry name" value="Phe_tRNA_synth_beta1"/>
    <property type="match status" value="1"/>
</dbReference>
<keyword evidence="10 15" id="KW-0460">Magnesium</keyword>
<evidence type="ECO:0000259" key="17">
    <source>
        <dbReference type="PROSITE" id="PS50886"/>
    </source>
</evidence>
<sequence>MFVSLNWLKNYVDIDNISSEQLAEKITKSGIEVEGIEYVAEASSNVVVGYVQSCEKHPNADKLNLCQVDTGDEELQIICGAPNVAQGQKVAVAKPGAVLPGNVKIKKAKLRGVESQGMICSLQELGIEEKFVPKEFAEGIFVFPEDAEVGADARELLNLDDAILELGLTPNRADAMSMLGVAYETSAILDTPVKLPDESVNLSSEQAADYVSVTVEDAELNPYYGAFVIKDVKVKNSPLWMRNYLIAAGIRPINNVVDITNYVLLEYGQPLHAFDYDRFGSKEIVVRRAHDKETITTLDDQERELYSNHLVITNGQEPTAIAGVMGGADSEVSEQTKTVLLEAAYFSPAAVRQSSKDHGLRSESSTRFEKGVDPERVKRAGLRACQLLSEYADGIILQGPVEFDELNCTEATVEVSTEKVNERLGTEITSDEISDILRKLHFGFKANDGIFIVTVPTRRGDITLFEDMVEEIARIYGYDNLPYTLPAGAGQAGGLTSRQSLKREIKHYMEGAGLMEAITYSLTSKERAETLVSPEIREHATQSIRLSMPMSEEHSNLRLSILPELLASFSYNTARKQANLAYYEIGTVFVSPVAEKLTEQPRELLRVAGAVTGDWLLHPMQQEKKQADFFLVKGIVEGLLDKLGITATFKQAKLEGMHPGRTAQVYLGEQSIGFLGQLHPSLQQSYDLKDTYVFDLDMEALLGQTNNEPDFSKIPRYPSVSRDIALVVDQEIPAGDIKATIVEKAGALLKDVQVFDVYQGEHLQAGKKSIAFSLFYQDPERTLKDEEVEASYQAILSAVEKNHQAELRG</sequence>
<evidence type="ECO:0000256" key="1">
    <source>
        <dbReference type="ARBA" id="ARBA00004496"/>
    </source>
</evidence>
<dbReference type="SUPFAM" id="SSF46955">
    <property type="entry name" value="Putative DNA-binding domain"/>
    <property type="match status" value="1"/>
</dbReference>
<keyword evidence="5 16" id="KW-0820">tRNA-binding</keyword>
<dbReference type="OrthoDB" id="9805455at2"/>
<dbReference type="NCBIfam" id="TIGR00472">
    <property type="entry name" value="pheT_bact"/>
    <property type="match status" value="1"/>
</dbReference>
<protein>
    <recommendedName>
        <fullName evidence="15">Phenylalanine--tRNA ligase beta subunit</fullName>
        <ecNumber evidence="15">6.1.1.20</ecNumber>
    </recommendedName>
    <alternativeName>
        <fullName evidence="15">Phenylalanyl-tRNA synthetase beta subunit</fullName>
        <shortName evidence="15">PheRS</shortName>
    </alternativeName>
</protein>
<dbReference type="EMBL" id="FNHF01000007">
    <property type="protein sequence ID" value="SDM96686.1"/>
    <property type="molecule type" value="Genomic_DNA"/>
</dbReference>
<keyword evidence="11 16" id="KW-0694">RNA-binding</keyword>
<accession>A0A1G9XJU6</accession>
<dbReference type="FunFam" id="3.30.930.10:FF:000022">
    <property type="entry name" value="Phenylalanine--tRNA ligase beta subunit"/>
    <property type="match status" value="1"/>
</dbReference>
<evidence type="ECO:0000256" key="6">
    <source>
        <dbReference type="ARBA" id="ARBA00022598"/>
    </source>
</evidence>
<keyword evidence="9 15" id="KW-0067">ATP-binding</keyword>
<dbReference type="SUPFAM" id="SSF54991">
    <property type="entry name" value="Anticodon-binding domain of PheRS"/>
    <property type="match status" value="1"/>
</dbReference>
<dbReference type="GO" id="GO:0004826">
    <property type="term" value="F:phenylalanine-tRNA ligase activity"/>
    <property type="evidence" value="ECO:0007669"/>
    <property type="project" value="UniProtKB-UniRule"/>
</dbReference>
<dbReference type="GO" id="GO:0005524">
    <property type="term" value="F:ATP binding"/>
    <property type="evidence" value="ECO:0007669"/>
    <property type="project" value="UniProtKB-UniRule"/>
</dbReference>
<evidence type="ECO:0000256" key="16">
    <source>
        <dbReference type="PROSITE-ProRule" id="PRU00209"/>
    </source>
</evidence>
<dbReference type="Pfam" id="PF01588">
    <property type="entry name" value="tRNA_bind"/>
    <property type="match status" value="1"/>
</dbReference>
<keyword evidence="8 15" id="KW-0547">Nucleotide-binding</keyword>
<comment type="subcellular location">
    <subcellularLocation>
        <location evidence="1 15">Cytoplasm</location>
    </subcellularLocation>
</comment>
<evidence type="ECO:0000256" key="14">
    <source>
        <dbReference type="ARBA" id="ARBA00049255"/>
    </source>
</evidence>
<dbReference type="FunFam" id="2.40.50.140:FF:000045">
    <property type="entry name" value="Phenylalanine--tRNA ligase beta subunit"/>
    <property type="match status" value="1"/>
</dbReference>
<comment type="catalytic activity">
    <reaction evidence="14 15">
        <text>tRNA(Phe) + L-phenylalanine + ATP = L-phenylalanyl-tRNA(Phe) + AMP + diphosphate + H(+)</text>
        <dbReference type="Rhea" id="RHEA:19413"/>
        <dbReference type="Rhea" id="RHEA-COMP:9668"/>
        <dbReference type="Rhea" id="RHEA-COMP:9699"/>
        <dbReference type="ChEBI" id="CHEBI:15378"/>
        <dbReference type="ChEBI" id="CHEBI:30616"/>
        <dbReference type="ChEBI" id="CHEBI:33019"/>
        <dbReference type="ChEBI" id="CHEBI:58095"/>
        <dbReference type="ChEBI" id="CHEBI:78442"/>
        <dbReference type="ChEBI" id="CHEBI:78531"/>
        <dbReference type="ChEBI" id="CHEBI:456215"/>
        <dbReference type="EC" id="6.1.1.20"/>
    </reaction>
</comment>
<dbReference type="RefSeq" id="WP_074600831.1">
    <property type="nucleotide sequence ID" value="NZ_FNHF01000007.1"/>
</dbReference>
<dbReference type="Gene3D" id="3.30.930.10">
    <property type="entry name" value="Bira Bifunctional Protein, Domain 2"/>
    <property type="match status" value="1"/>
</dbReference>
<comment type="similarity">
    <text evidence="2 15">Belongs to the phenylalanyl-tRNA synthetase beta subunit family. Type 1 subfamily.</text>
</comment>
<dbReference type="SUPFAM" id="SSF55681">
    <property type="entry name" value="Class II aaRS and biotin synthetases"/>
    <property type="match status" value="1"/>
</dbReference>
<feature type="binding site" evidence="15">
    <location>
        <position position="471"/>
    </location>
    <ligand>
        <name>Mg(2+)</name>
        <dbReference type="ChEBI" id="CHEBI:18420"/>
        <note>shared with alpha subunit</note>
    </ligand>
</feature>
<evidence type="ECO:0000256" key="11">
    <source>
        <dbReference type="ARBA" id="ARBA00022884"/>
    </source>
</evidence>
<evidence type="ECO:0000256" key="7">
    <source>
        <dbReference type="ARBA" id="ARBA00022723"/>
    </source>
</evidence>
<evidence type="ECO:0000256" key="9">
    <source>
        <dbReference type="ARBA" id="ARBA00022840"/>
    </source>
</evidence>
<dbReference type="GO" id="GO:0006432">
    <property type="term" value="P:phenylalanyl-tRNA aminoacylation"/>
    <property type="evidence" value="ECO:0007669"/>
    <property type="project" value="UniProtKB-UniRule"/>
</dbReference>
<evidence type="ECO:0000256" key="10">
    <source>
        <dbReference type="ARBA" id="ARBA00022842"/>
    </source>
</evidence>
<dbReference type="InterPro" id="IPR009061">
    <property type="entry name" value="DNA-bd_dom_put_sf"/>
</dbReference>
<evidence type="ECO:0000259" key="18">
    <source>
        <dbReference type="PROSITE" id="PS51447"/>
    </source>
</evidence>
<dbReference type="PROSITE" id="PS51447">
    <property type="entry name" value="FDX_ACB"/>
    <property type="match status" value="1"/>
</dbReference>
<comment type="subunit">
    <text evidence="3 15">Tetramer of two alpha and two beta subunits.</text>
</comment>
<dbReference type="FunFam" id="3.30.70.380:FF:000001">
    <property type="entry name" value="Phenylalanine--tRNA ligase beta subunit"/>
    <property type="match status" value="1"/>
</dbReference>
<comment type="cofactor">
    <cofactor evidence="15">
        <name>Mg(2+)</name>
        <dbReference type="ChEBI" id="CHEBI:18420"/>
    </cofactor>
    <text evidence="15">Binds 2 magnesium ions per tetramer.</text>
</comment>
<evidence type="ECO:0000256" key="15">
    <source>
        <dbReference type="HAMAP-Rule" id="MF_00283"/>
    </source>
</evidence>
<dbReference type="CDD" id="cd00769">
    <property type="entry name" value="PheRS_beta_core"/>
    <property type="match status" value="1"/>
</dbReference>
<dbReference type="Pfam" id="PF03483">
    <property type="entry name" value="B3_4"/>
    <property type="match status" value="1"/>
</dbReference>
<proteinExistence type="inferred from homology"/>
<dbReference type="InterPro" id="IPR020825">
    <property type="entry name" value="Phe-tRNA_synthase-like_B3/B4"/>
</dbReference>
<dbReference type="SUPFAM" id="SSF50249">
    <property type="entry name" value="Nucleic acid-binding proteins"/>
    <property type="match status" value="1"/>
</dbReference>
<dbReference type="NCBIfam" id="NF045760">
    <property type="entry name" value="YtpR"/>
    <property type="match status" value="1"/>
</dbReference>
<evidence type="ECO:0000259" key="19">
    <source>
        <dbReference type="PROSITE" id="PS51483"/>
    </source>
</evidence>
<dbReference type="Pfam" id="PF03147">
    <property type="entry name" value="FDX-ACB"/>
    <property type="match status" value="1"/>
</dbReference>
<feature type="binding site" evidence="15">
    <location>
        <position position="470"/>
    </location>
    <ligand>
        <name>Mg(2+)</name>
        <dbReference type="ChEBI" id="CHEBI:18420"/>
        <note>shared with alpha subunit</note>
    </ligand>
</feature>
<evidence type="ECO:0000256" key="12">
    <source>
        <dbReference type="ARBA" id="ARBA00022917"/>
    </source>
</evidence>
<dbReference type="InterPro" id="IPR041616">
    <property type="entry name" value="PheRS_beta_core"/>
</dbReference>
<dbReference type="Proteomes" id="UP000182347">
    <property type="component" value="Unassembled WGS sequence"/>
</dbReference>
<dbReference type="SMART" id="SM00873">
    <property type="entry name" value="B3_4"/>
    <property type="match status" value="1"/>
</dbReference>
<keyword evidence="7 15" id="KW-0479">Metal-binding</keyword>
<dbReference type="InterPro" id="IPR033714">
    <property type="entry name" value="tRNA_bind_bactPheRS"/>
</dbReference>
<dbReference type="SUPFAM" id="SSF56037">
    <property type="entry name" value="PheT/TilS domain"/>
    <property type="match status" value="1"/>
</dbReference>